<proteinExistence type="predicted"/>
<dbReference type="AlphaFoldDB" id="A0A835QUZ9"/>
<protein>
    <recommendedName>
        <fullName evidence="1">Protein kinase domain-containing protein</fullName>
    </recommendedName>
</protein>
<dbReference type="Gene3D" id="1.10.510.10">
    <property type="entry name" value="Transferase(Phosphotransferase) domain 1"/>
    <property type="match status" value="1"/>
</dbReference>
<dbReference type="GO" id="GO:0005524">
    <property type="term" value="F:ATP binding"/>
    <property type="evidence" value="ECO:0007669"/>
    <property type="project" value="InterPro"/>
</dbReference>
<reference evidence="2 3" key="1">
    <citation type="journal article" date="2020" name="Nat. Food">
        <title>A phased Vanilla planifolia genome enables genetic improvement of flavour and production.</title>
        <authorList>
            <person name="Hasing T."/>
            <person name="Tang H."/>
            <person name="Brym M."/>
            <person name="Khazi F."/>
            <person name="Huang T."/>
            <person name="Chambers A.H."/>
        </authorList>
    </citation>
    <scope>NUCLEOTIDE SEQUENCE [LARGE SCALE GENOMIC DNA]</scope>
    <source>
        <tissue evidence="2">Leaf</tissue>
    </source>
</reference>
<dbReference type="SUPFAM" id="SSF56112">
    <property type="entry name" value="Protein kinase-like (PK-like)"/>
    <property type="match status" value="1"/>
</dbReference>
<evidence type="ECO:0000313" key="2">
    <source>
        <dbReference type="EMBL" id="KAG0478378.1"/>
    </source>
</evidence>
<dbReference type="InterPro" id="IPR000719">
    <property type="entry name" value="Prot_kinase_dom"/>
</dbReference>
<dbReference type="InterPro" id="IPR011009">
    <property type="entry name" value="Kinase-like_dom_sf"/>
</dbReference>
<feature type="domain" description="Protein kinase" evidence="1">
    <location>
        <begin position="1"/>
        <end position="168"/>
    </location>
</feature>
<sequence>MVKGLKYLHFECNPRILHYNLKPSNVLLDESFEPKLADCGLERLLPAGFDASCSSCYVAPESFQSCRYTDKSDIYSFGLILGLLLTGRDPSDPFFATEAGMGGLDRWLRHLQQAGDARDALDRGILKEGEEEEMLMAIRIALVCMSDLPADRPSSDELEAMLTQLHSF</sequence>
<comment type="caution">
    <text evidence="2">The sequence shown here is derived from an EMBL/GenBank/DDBJ whole genome shotgun (WGS) entry which is preliminary data.</text>
</comment>
<dbReference type="PROSITE" id="PS50011">
    <property type="entry name" value="PROTEIN_KINASE_DOM"/>
    <property type="match status" value="1"/>
</dbReference>
<name>A0A835QUZ9_VANPL</name>
<dbReference type="OrthoDB" id="4062651at2759"/>
<dbReference type="Proteomes" id="UP000639772">
    <property type="component" value="Chromosome 6"/>
</dbReference>
<evidence type="ECO:0000313" key="3">
    <source>
        <dbReference type="Proteomes" id="UP000639772"/>
    </source>
</evidence>
<dbReference type="GO" id="GO:0004672">
    <property type="term" value="F:protein kinase activity"/>
    <property type="evidence" value="ECO:0007669"/>
    <property type="project" value="InterPro"/>
</dbReference>
<dbReference type="PANTHER" id="PTHR48055:SF22">
    <property type="entry name" value="LEUCINE-RICH REPEAT RECEPTOR-LIKE SERINE_THREONINE_TYROSINE-PROTEIN KINASE SOBIR1"/>
    <property type="match status" value="1"/>
</dbReference>
<organism evidence="2 3">
    <name type="scientific">Vanilla planifolia</name>
    <name type="common">Vanilla</name>
    <dbReference type="NCBI Taxonomy" id="51239"/>
    <lineage>
        <taxon>Eukaryota</taxon>
        <taxon>Viridiplantae</taxon>
        <taxon>Streptophyta</taxon>
        <taxon>Embryophyta</taxon>
        <taxon>Tracheophyta</taxon>
        <taxon>Spermatophyta</taxon>
        <taxon>Magnoliopsida</taxon>
        <taxon>Liliopsida</taxon>
        <taxon>Asparagales</taxon>
        <taxon>Orchidaceae</taxon>
        <taxon>Vanilloideae</taxon>
        <taxon>Vanilleae</taxon>
        <taxon>Vanilla</taxon>
    </lineage>
</organism>
<dbReference type="PANTHER" id="PTHR48055">
    <property type="entry name" value="LEUCINE-RICH REPEAT RECEPTOR PROTEIN KINASE EMS1"/>
    <property type="match status" value="1"/>
</dbReference>
<dbReference type="Pfam" id="PF00069">
    <property type="entry name" value="Pkinase"/>
    <property type="match status" value="1"/>
</dbReference>
<dbReference type="GO" id="GO:0016020">
    <property type="term" value="C:membrane"/>
    <property type="evidence" value="ECO:0007669"/>
    <property type="project" value="TreeGrafter"/>
</dbReference>
<dbReference type="InterPro" id="IPR051564">
    <property type="entry name" value="LRR_receptor-like_kinase"/>
</dbReference>
<evidence type="ECO:0000259" key="1">
    <source>
        <dbReference type="PROSITE" id="PS50011"/>
    </source>
</evidence>
<gene>
    <name evidence="2" type="ORF">HPP92_013097</name>
</gene>
<accession>A0A835QUZ9</accession>
<dbReference type="EMBL" id="JADCNM010000006">
    <property type="protein sequence ID" value="KAG0478378.1"/>
    <property type="molecule type" value="Genomic_DNA"/>
</dbReference>